<sequence length="98" mass="11489">FVRVVEHEKVTANEELGHDEWQKQRGERADMMAVWKEVGAVWLEHNQVQRQVHKEALVAWEVEKDLAKVERRRPGWNHPKLGKLESALPKPMFESVQG</sequence>
<feature type="region of interest" description="Disordered" evidence="1">
    <location>
        <begin position="74"/>
        <end position="98"/>
    </location>
</feature>
<dbReference type="OrthoDB" id="2668279at2759"/>
<feature type="non-terminal residue" evidence="2">
    <location>
        <position position="1"/>
    </location>
</feature>
<reference evidence="2 3" key="1">
    <citation type="submission" date="2014-04" db="EMBL/GenBank/DDBJ databases">
        <authorList>
            <consortium name="DOE Joint Genome Institute"/>
            <person name="Kuo A."/>
            <person name="Kohler A."/>
            <person name="Jargeat P."/>
            <person name="Nagy L.G."/>
            <person name="Floudas D."/>
            <person name="Copeland A."/>
            <person name="Barry K.W."/>
            <person name="Cichocki N."/>
            <person name="Veneault-Fourrey C."/>
            <person name="LaButti K."/>
            <person name="Lindquist E.A."/>
            <person name="Lipzen A."/>
            <person name="Lundell T."/>
            <person name="Morin E."/>
            <person name="Murat C."/>
            <person name="Sun H."/>
            <person name="Tunlid A."/>
            <person name="Henrissat B."/>
            <person name="Grigoriev I.V."/>
            <person name="Hibbett D.S."/>
            <person name="Martin F."/>
            <person name="Nordberg H.P."/>
            <person name="Cantor M.N."/>
            <person name="Hua S.X."/>
        </authorList>
    </citation>
    <scope>NUCLEOTIDE SEQUENCE [LARGE SCALE GENOMIC DNA]</scope>
    <source>
        <strain evidence="2 3">Ve08.2h10</strain>
    </source>
</reference>
<dbReference type="AlphaFoldDB" id="A0A0D0D6C7"/>
<organism evidence="2 3">
    <name type="scientific">Paxillus rubicundulus Ve08.2h10</name>
    <dbReference type="NCBI Taxonomy" id="930991"/>
    <lineage>
        <taxon>Eukaryota</taxon>
        <taxon>Fungi</taxon>
        <taxon>Dikarya</taxon>
        <taxon>Basidiomycota</taxon>
        <taxon>Agaricomycotina</taxon>
        <taxon>Agaricomycetes</taxon>
        <taxon>Agaricomycetidae</taxon>
        <taxon>Boletales</taxon>
        <taxon>Paxilineae</taxon>
        <taxon>Paxillaceae</taxon>
        <taxon>Paxillus</taxon>
    </lineage>
</organism>
<dbReference type="HOGENOM" id="CLU_2339226_0_0_1"/>
<evidence type="ECO:0000313" key="3">
    <source>
        <dbReference type="Proteomes" id="UP000054538"/>
    </source>
</evidence>
<protein>
    <submittedName>
        <fullName evidence="2">Uncharacterized protein</fullName>
    </submittedName>
</protein>
<dbReference type="EMBL" id="KN827938">
    <property type="protein sequence ID" value="KIK75679.1"/>
    <property type="molecule type" value="Genomic_DNA"/>
</dbReference>
<proteinExistence type="predicted"/>
<evidence type="ECO:0000256" key="1">
    <source>
        <dbReference type="SAM" id="MobiDB-lite"/>
    </source>
</evidence>
<reference evidence="3" key="2">
    <citation type="submission" date="2015-01" db="EMBL/GenBank/DDBJ databases">
        <title>Evolutionary Origins and Diversification of the Mycorrhizal Mutualists.</title>
        <authorList>
            <consortium name="DOE Joint Genome Institute"/>
            <consortium name="Mycorrhizal Genomics Consortium"/>
            <person name="Kohler A."/>
            <person name="Kuo A."/>
            <person name="Nagy L.G."/>
            <person name="Floudas D."/>
            <person name="Copeland A."/>
            <person name="Barry K.W."/>
            <person name="Cichocki N."/>
            <person name="Veneault-Fourrey C."/>
            <person name="LaButti K."/>
            <person name="Lindquist E.A."/>
            <person name="Lipzen A."/>
            <person name="Lundell T."/>
            <person name="Morin E."/>
            <person name="Murat C."/>
            <person name="Riley R."/>
            <person name="Ohm R."/>
            <person name="Sun H."/>
            <person name="Tunlid A."/>
            <person name="Henrissat B."/>
            <person name="Grigoriev I.V."/>
            <person name="Hibbett D.S."/>
            <person name="Martin F."/>
        </authorList>
    </citation>
    <scope>NUCLEOTIDE SEQUENCE [LARGE SCALE GENOMIC DNA]</scope>
    <source>
        <strain evidence="3">Ve08.2h10</strain>
    </source>
</reference>
<dbReference type="InParanoid" id="A0A0D0D6C7"/>
<accession>A0A0D0D6C7</accession>
<keyword evidence="3" id="KW-1185">Reference proteome</keyword>
<name>A0A0D0D6C7_9AGAM</name>
<evidence type="ECO:0000313" key="2">
    <source>
        <dbReference type="EMBL" id="KIK75679.1"/>
    </source>
</evidence>
<dbReference type="Proteomes" id="UP000054538">
    <property type="component" value="Unassembled WGS sequence"/>
</dbReference>
<feature type="non-terminal residue" evidence="2">
    <location>
        <position position="98"/>
    </location>
</feature>
<gene>
    <name evidence="2" type="ORF">PAXRUDRAFT_45727</name>
</gene>